<reference evidence="4" key="1">
    <citation type="submission" date="2020-05" db="EMBL/GenBank/DDBJ databases">
        <authorList>
            <person name="Chiriac C."/>
            <person name="Salcher M."/>
            <person name="Ghai R."/>
            <person name="Kavagutti S V."/>
        </authorList>
    </citation>
    <scope>NUCLEOTIDE SEQUENCE</scope>
</reference>
<accession>A0A6J7K0J6</accession>
<keyword evidence="2" id="KW-1133">Transmembrane helix</keyword>
<feature type="region of interest" description="Disordered" evidence="1">
    <location>
        <begin position="1"/>
        <end position="30"/>
    </location>
</feature>
<feature type="transmembrane region" description="Helical" evidence="2">
    <location>
        <begin position="36"/>
        <end position="57"/>
    </location>
</feature>
<protein>
    <submittedName>
        <fullName evidence="4">Unannotated protein</fullName>
    </submittedName>
</protein>
<dbReference type="InterPro" id="IPR012336">
    <property type="entry name" value="Thioredoxin-like_fold"/>
</dbReference>
<evidence type="ECO:0000259" key="3">
    <source>
        <dbReference type="Pfam" id="PF13462"/>
    </source>
</evidence>
<dbReference type="SUPFAM" id="SSF52833">
    <property type="entry name" value="Thioredoxin-like"/>
    <property type="match status" value="1"/>
</dbReference>
<keyword evidence="2" id="KW-0812">Transmembrane</keyword>
<sequence>MTNAPRPTRNEQREAARAKAREMREATKRSASRKRMILITSIVAAVALAVTGVVLTIKSEVNNPVPTAASPANMIFDGGIKIGKGLKAITTAADQATTPNIIIYEDLQCPNCRDFEQPNAAQLRDWVSSGKYTVQIHPIAFLDGNSANEYSSRAAGAAVCVANGDPNHFFDYNSALYASQPAEGSAGPSNDELASTAQAVGVNNKPVLDCIKNATYKSYVLDYTQNTVFKRIVPGTDLKVDGTPYIILNGQHFTGNFTNPALFAQWVLSTASSK</sequence>
<feature type="compositionally biased region" description="Basic and acidic residues" evidence="1">
    <location>
        <begin position="8"/>
        <end position="28"/>
    </location>
</feature>
<organism evidence="4">
    <name type="scientific">freshwater metagenome</name>
    <dbReference type="NCBI Taxonomy" id="449393"/>
    <lineage>
        <taxon>unclassified sequences</taxon>
        <taxon>metagenomes</taxon>
        <taxon>ecological metagenomes</taxon>
    </lineage>
</organism>
<keyword evidence="2" id="KW-0472">Membrane</keyword>
<evidence type="ECO:0000256" key="2">
    <source>
        <dbReference type="SAM" id="Phobius"/>
    </source>
</evidence>
<evidence type="ECO:0000313" key="4">
    <source>
        <dbReference type="EMBL" id="CAB4949186.1"/>
    </source>
</evidence>
<dbReference type="InterPro" id="IPR036249">
    <property type="entry name" value="Thioredoxin-like_sf"/>
</dbReference>
<evidence type="ECO:0000256" key="1">
    <source>
        <dbReference type="SAM" id="MobiDB-lite"/>
    </source>
</evidence>
<dbReference type="Gene3D" id="3.40.30.10">
    <property type="entry name" value="Glutaredoxin"/>
    <property type="match status" value="1"/>
</dbReference>
<feature type="domain" description="Thioredoxin-like fold" evidence="3">
    <location>
        <begin position="96"/>
        <end position="258"/>
    </location>
</feature>
<name>A0A6J7K0J6_9ZZZZ</name>
<dbReference type="Pfam" id="PF13462">
    <property type="entry name" value="Thioredoxin_4"/>
    <property type="match status" value="1"/>
</dbReference>
<dbReference type="AlphaFoldDB" id="A0A6J7K0J6"/>
<gene>
    <name evidence="4" type="ORF">UFOPK3837_00314</name>
</gene>
<dbReference type="EMBL" id="CAFBNO010000006">
    <property type="protein sequence ID" value="CAB4949186.1"/>
    <property type="molecule type" value="Genomic_DNA"/>
</dbReference>
<proteinExistence type="predicted"/>